<evidence type="ECO:0000313" key="2">
    <source>
        <dbReference type="Ensembl" id="ENSUAMP00000003586.1"/>
    </source>
</evidence>
<dbReference type="PANTHER" id="PTHR21723">
    <property type="entry name" value="RESISTANCE TO INHIBITORS OF CHOLINESTERASE PROTEIN 3 RIC3"/>
    <property type="match status" value="1"/>
</dbReference>
<organism evidence="2 3">
    <name type="scientific">Ursus americanus</name>
    <name type="common">American black bear</name>
    <name type="synonym">Euarctos americanus</name>
    <dbReference type="NCBI Taxonomy" id="9643"/>
    <lineage>
        <taxon>Eukaryota</taxon>
        <taxon>Metazoa</taxon>
        <taxon>Chordata</taxon>
        <taxon>Craniata</taxon>
        <taxon>Vertebrata</taxon>
        <taxon>Euteleostomi</taxon>
        <taxon>Mammalia</taxon>
        <taxon>Eutheria</taxon>
        <taxon>Laurasiatheria</taxon>
        <taxon>Carnivora</taxon>
        <taxon>Caniformia</taxon>
        <taxon>Ursidae</taxon>
        <taxon>Ursus</taxon>
    </lineage>
</organism>
<evidence type="ECO:0000256" key="1">
    <source>
        <dbReference type="SAM" id="MobiDB-lite"/>
    </source>
</evidence>
<dbReference type="Proteomes" id="UP000291022">
    <property type="component" value="Unassembled WGS sequence"/>
</dbReference>
<reference evidence="2" key="3">
    <citation type="submission" date="2025-09" db="UniProtKB">
        <authorList>
            <consortium name="Ensembl"/>
        </authorList>
    </citation>
    <scope>IDENTIFICATION</scope>
</reference>
<dbReference type="GO" id="GO:0034394">
    <property type="term" value="P:protein localization to cell surface"/>
    <property type="evidence" value="ECO:0007669"/>
    <property type="project" value="TreeGrafter"/>
</dbReference>
<dbReference type="PANTHER" id="PTHR21723:SF3">
    <property type="entry name" value="PROTEIN RIC-3"/>
    <property type="match status" value="1"/>
</dbReference>
<evidence type="ECO:0000313" key="3">
    <source>
        <dbReference type="Proteomes" id="UP000291022"/>
    </source>
</evidence>
<keyword evidence="3" id="KW-1185">Reference proteome</keyword>
<name>A0A452QFH5_URSAM</name>
<accession>A0A452QFH5</accession>
<feature type="region of interest" description="Disordered" evidence="1">
    <location>
        <begin position="30"/>
        <end position="73"/>
    </location>
</feature>
<dbReference type="AlphaFoldDB" id="A0A452QFH5"/>
<dbReference type="Ensembl" id="ENSUAMT00000004090.1">
    <property type="protein sequence ID" value="ENSUAMP00000003586.1"/>
    <property type="gene ID" value="ENSUAMG00000003307.1"/>
</dbReference>
<dbReference type="InterPro" id="IPR026160">
    <property type="entry name" value="Ric3"/>
</dbReference>
<reference evidence="2" key="2">
    <citation type="submission" date="2025-08" db="UniProtKB">
        <authorList>
            <consortium name="Ensembl"/>
        </authorList>
    </citation>
    <scope>IDENTIFICATION</scope>
</reference>
<dbReference type="GO" id="GO:0043025">
    <property type="term" value="C:neuronal cell body"/>
    <property type="evidence" value="ECO:0007669"/>
    <property type="project" value="TreeGrafter"/>
</dbReference>
<dbReference type="GO" id="GO:0045202">
    <property type="term" value="C:synapse"/>
    <property type="evidence" value="ECO:0007669"/>
    <property type="project" value="GOC"/>
</dbReference>
<sequence length="174" mass="19587">MAYSTVQRVALASGLVLAVSLLLPKTFLSRGKRQEPPPAPEGRRSLAPSSRSENAAPGWGDSRSPPNGLQRVDRAVFSKGYRGTGGGRKEEVEQGRLSSLGKREENNFKSFFKLLYFSGFYFCFYDSKFNIVRNFSLRAIFKDLREVHTCAHVGVGRRKGRERISSRFHAKRRA</sequence>
<protein>
    <submittedName>
        <fullName evidence="2">Uncharacterized protein</fullName>
    </submittedName>
</protein>
<reference evidence="3" key="1">
    <citation type="submission" date="2016-06" db="EMBL/GenBank/DDBJ databases">
        <title>De novo assembly and RNA-Seq shows season-dependent expression and editing in black bear kidneys.</title>
        <authorList>
            <person name="Korstanje R."/>
            <person name="Srivastava A."/>
            <person name="Sarsani V.K."/>
            <person name="Sheehan S.M."/>
            <person name="Seger R.L."/>
            <person name="Barter M.E."/>
            <person name="Lindqvist C."/>
            <person name="Brody L.C."/>
            <person name="Mullikin J.C."/>
        </authorList>
    </citation>
    <scope>NUCLEOTIDE SEQUENCE [LARGE SCALE GENOMIC DNA]</scope>
</reference>
<dbReference type="STRING" id="9643.ENSUAMP00000003586"/>
<dbReference type="GO" id="GO:0007271">
    <property type="term" value="P:synaptic transmission, cholinergic"/>
    <property type="evidence" value="ECO:0007669"/>
    <property type="project" value="TreeGrafter"/>
</dbReference>
<proteinExistence type="predicted"/>
<dbReference type="GO" id="GO:0043005">
    <property type="term" value="C:neuron projection"/>
    <property type="evidence" value="ECO:0007669"/>
    <property type="project" value="TreeGrafter"/>
</dbReference>